<evidence type="ECO:0000313" key="2">
    <source>
        <dbReference type="EMBL" id="TCP59961.1"/>
    </source>
</evidence>
<dbReference type="Proteomes" id="UP000295050">
    <property type="component" value="Unassembled WGS sequence"/>
</dbReference>
<dbReference type="AlphaFoldDB" id="A0A4R2RJV4"/>
<gene>
    <name evidence="2" type="ORF">EV663_11457</name>
</gene>
<proteinExistence type="predicted"/>
<reference evidence="2 3" key="1">
    <citation type="submission" date="2019-03" db="EMBL/GenBank/DDBJ databases">
        <title>Genomic Encyclopedia of Type Strains, Phase IV (KMG-IV): sequencing the most valuable type-strain genomes for metagenomic binning, comparative biology and taxonomic classification.</title>
        <authorList>
            <person name="Goeker M."/>
        </authorList>
    </citation>
    <scope>NUCLEOTIDE SEQUENCE [LARGE SCALE GENOMIC DNA]</scope>
    <source>
        <strain evidence="2 3">DSM 24766</strain>
    </source>
</reference>
<organism evidence="2 3">
    <name type="scientific">Rhodovulum bhavnagarense</name>
    <dbReference type="NCBI Taxonomy" id="992286"/>
    <lineage>
        <taxon>Bacteria</taxon>
        <taxon>Pseudomonadati</taxon>
        <taxon>Pseudomonadota</taxon>
        <taxon>Alphaproteobacteria</taxon>
        <taxon>Rhodobacterales</taxon>
        <taxon>Paracoccaceae</taxon>
        <taxon>Rhodovulum</taxon>
    </lineage>
</organism>
<sequence length="44" mass="5140">MTMFDLDELSRWDDALKRLAHSDFDEERNARADEATAPREVEDA</sequence>
<dbReference type="EMBL" id="SLXU01000014">
    <property type="protein sequence ID" value="TCP59961.1"/>
    <property type="molecule type" value="Genomic_DNA"/>
</dbReference>
<protein>
    <submittedName>
        <fullName evidence="2">Uncharacterized protein</fullName>
    </submittedName>
</protein>
<keyword evidence="3" id="KW-1185">Reference proteome</keyword>
<accession>A0A4R2RJV4</accession>
<comment type="caution">
    <text evidence="2">The sequence shown here is derived from an EMBL/GenBank/DDBJ whole genome shotgun (WGS) entry which is preliminary data.</text>
</comment>
<evidence type="ECO:0000256" key="1">
    <source>
        <dbReference type="SAM" id="MobiDB-lite"/>
    </source>
</evidence>
<feature type="region of interest" description="Disordered" evidence="1">
    <location>
        <begin position="23"/>
        <end position="44"/>
    </location>
</feature>
<evidence type="ECO:0000313" key="3">
    <source>
        <dbReference type="Proteomes" id="UP000295050"/>
    </source>
</evidence>
<name>A0A4R2RJV4_9RHOB</name>